<dbReference type="STRING" id="1072389.K1WN76"/>
<gene>
    <name evidence="8" type="ORF">MBM_07978</name>
</gene>
<dbReference type="InterPro" id="IPR019734">
    <property type="entry name" value="TPR_rpt"/>
</dbReference>
<dbReference type="InterPro" id="IPR011990">
    <property type="entry name" value="TPR-like_helical_dom_sf"/>
</dbReference>
<keyword evidence="4" id="KW-0802">TPR repeat</keyword>
<dbReference type="eggNOG" id="KOG4563">
    <property type="taxonomic scope" value="Eukaryota"/>
</dbReference>
<dbReference type="SMART" id="SM00028">
    <property type="entry name" value="TPR"/>
    <property type="match status" value="2"/>
</dbReference>
<dbReference type="KEGG" id="mbe:MBM_07978"/>
<dbReference type="InParanoid" id="K1WN76"/>
<dbReference type="PANTHER" id="PTHR15081:SF1">
    <property type="entry name" value="NUCLEAR AUTOANTIGENIC SPERM PROTEIN"/>
    <property type="match status" value="1"/>
</dbReference>
<feature type="compositionally biased region" description="Basic and acidic residues" evidence="6">
    <location>
        <begin position="485"/>
        <end position="494"/>
    </location>
</feature>
<dbReference type="HOGENOM" id="CLU_028900_1_0_1"/>
<evidence type="ECO:0000256" key="5">
    <source>
        <dbReference type="ARBA" id="ARBA00023242"/>
    </source>
</evidence>
<protein>
    <submittedName>
        <fullName evidence="8">Histone H1-binding protein</fullName>
    </submittedName>
</protein>
<keyword evidence="9" id="KW-1185">Reference proteome</keyword>
<dbReference type="OMA" id="IAECHYK"/>
<keyword evidence="5" id="KW-0539">Nucleus</keyword>
<comment type="subcellular location">
    <subcellularLocation>
        <location evidence="1">Nucleus</location>
    </subcellularLocation>
</comment>
<sequence length="502" mass="54170">MAEPIEPPITLSEEASAATEVFNSVKVSLADLCAKGTAQYARKNYEEASDLFGRAAELQAELNGELSNDNADILFLYGRSLFKVGQSKSDVLGGKSGGEKKKKKPKGIVEEKKAEEKEVKTESEEKEVKTESEEKDVKTESEEKEVRTESEKIAEEGAATIAEQEGSAAGAVVDAKKPLFQFTGDENFEDSDEDSEGSEAEAEDEDDLASAFEILDLARILFEGKLKAMALDENEPRDSPMKKHVDERLADVHDLLAEISLENENFPAAVTDFKTALQYKKALYPEESEIIAEAHFKLSLALEFSSITVAKGREGEEATKESDSALDQDLRDEAIKELELAIQSTKLKLANQEVKLAETSSPDDNEVTRTQIADVKEIVAEMESRLTELKGPAIDIKEALYGSASMAGVNPKGGILGATLGETPAEAIARIDEAKKSAKDLSGLVRKKTKPAEEEPTASSSAAAPASASTNGKRKAEDDEDVVESDSKKAKIEEVADAEPGA</sequence>
<comment type="similarity">
    <text evidence="2">Belongs to the NASP family.</text>
</comment>
<dbReference type="Pfam" id="PF10516">
    <property type="entry name" value="SHNi-TPR"/>
    <property type="match status" value="1"/>
</dbReference>
<feature type="region of interest" description="Disordered" evidence="6">
    <location>
        <begin position="437"/>
        <end position="502"/>
    </location>
</feature>
<dbReference type="GO" id="GO:0005654">
    <property type="term" value="C:nucleoplasm"/>
    <property type="evidence" value="ECO:0007669"/>
    <property type="project" value="TreeGrafter"/>
</dbReference>
<proteinExistence type="inferred from homology"/>
<dbReference type="GO" id="GO:0042393">
    <property type="term" value="F:histone binding"/>
    <property type="evidence" value="ECO:0007669"/>
    <property type="project" value="TreeGrafter"/>
</dbReference>
<dbReference type="SUPFAM" id="SSF48452">
    <property type="entry name" value="TPR-like"/>
    <property type="match status" value="1"/>
</dbReference>
<evidence type="ECO:0000259" key="7">
    <source>
        <dbReference type="Pfam" id="PF10516"/>
    </source>
</evidence>
<evidence type="ECO:0000313" key="9">
    <source>
        <dbReference type="Proteomes" id="UP000006753"/>
    </source>
</evidence>
<accession>K1WN76</accession>
<feature type="compositionally biased region" description="Acidic residues" evidence="6">
    <location>
        <begin position="186"/>
        <end position="206"/>
    </location>
</feature>
<feature type="region of interest" description="Disordered" evidence="6">
    <location>
        <begin position="88"/>
        <end position="153"/>
    </location>
</feature>
<feature type="region of interest" description="Disordered" evidence="6">
    <location>
        <begin position="182"/>
        <end position="206"/>
    </location>
</feature>
<evidence type="ECO:0000256" key="1">
    <source>
        <dbReference type="ARBA" id="ARBA00004123"/>
    </source>
</evidence>
<name>K1WN76_MARBU</name>
<dbReference type="Proteomes" id="UP000006753">
    <property type="component" value="Unassembled WGS sequence"/>
</dbReference>
<evidence type="ECO:0000256" key="4">
    <source>
        <dbReference type="ARBA" id="ARBA00022803"/>
    </source>
</evidence>
<dbReference type="AlphaFoldDB" id="K1WN76"/>
<evidence type="ECO:0000256" key="6">
    <source>
        <dbReference type="SAM" id="MobiDB-lite"/>
    </source>
</evidence>
<dbReference type="GO" id="GO:0034080">
    <property type="term" value="P:CENP-A containing chromatin assembly"/>
    <property type="evidence" value="ECO:0007669"/>
    <property type="project" value="TreeGrafter"/>
</dbReference>
<feature type="compositionally biased region" description="Low complexity" evidence="6">
    <location>
        <begin position="457"/>
        <end position="470"/>
    </location>
</feature>
<feature type="domain" description="Tetratricopeptide SHNi-TPR" evidence="7">
    <location>
        <begin position="250"/>
        <end position="287"/>
    </location>
</feature>
<dbReference type="InterPro" id="IPR019544">
    <property type="entry name" value="Tetratricopeptide_SHNi-TPR_dom"/>
</dbReference>
<dbReference type="EMBL" id="JH921448">
    <property type="protein sequence ID" value="EKD13777.1"/>
    <property type="molecule type" value="Genomic_DNA"/>
</dbReference>
<organism evidence="8 9">
    <name type="scientific">Marssonina brunnea f. sp. multigermtubi (strain MB_m1)</name>
    <name type="common">Marssonina leaf spot fungus</name>
    <dbReference type="NCBI Taxonomy" id="1072389"/>
    <lineage>
        <taxon>Eukaryota</taxon>
        <taxon>Fungi</taxon>
        <taxon>Dikarya</taxon>
        <taxon>Ascomycota</taxon>
        <taxon>Pezizomycotina</taxon>
        <taxon>Leotiomycetes</taxon>
        <taxon>Helotiales</taxon>
        <taxon>Drepanopezizaceae</taxon>
        <taxon>Drepanopeziza</taxon>
    </lineage>
</organism>
<dbReference type="OrthoDB" id="5587616at2759"/>
<evidence type="ECO:0000256" key="2">
    <source>
        <dbReference type="ARBA" id="ARBA00008402"/>
    </source>
</evidence>
<dbReference type="GO" id="GO:0006335">
    <property type="term" value="P:DNA replication-dependent chromatin assembly"/>
    <property type="evidence" value="ECO:0007669"/>
    <property type="project" value="TreeGrafter"/>
</dbReference>
<dbReference type="Gene3D" id="1.25.40.10">
    <property type="entry name" value="Tetratricopeptide repeat domain"/>
    <property type="match status" value="1"/>
</dbReference>
<feature type="compositionally biased region" description="Basic and acidic residues" evidence="6">
    <location>
        <begin position="107"/>
        <end position="153"/>
    </location>
</feature>
<reference evidence="8 9" key="1">
    <citation type="journal article" date="2012" name="BMC Genomics">
        <title>Sequencing the genome of Marssonina brunnea reveals fungus-poplar co-evolution.</title>
        <authorList>
            <person name="Zhu S."/>
            <person name="Cao Y.-Z."/>
            <person name="Jiang C."/>
            <person name="Tan B.-Y."/>
            <person name="Wang Z."/>
            <person name="Feng S."/>
            <person name="Zhang L."/>
            <person name="Su X.-H."/>
            <person name="Brejova B."/>
            <person name="Vinar T."/>
            <person name="Xu M."/>
            <person name="Wang M.-X."/>
            <person name="Zhang S.-G."/>
            <person name="Huang M.-R."/>
            <person name="Wu R."/>
            <person name="Zhou Y."/>
        </authorList>
    </citation>
    <scope>NUCLEOTIDE SEQUENCE [LARGE SCALE GENOMIC DNA]</scope>
    <source>
        <strain evidence="8 9">MB_m1</strain>
    </source>
</reference>
<keyword evidence="3" id="KW-0677">Repeat</keyword>
<dbReference type="PANTHER" id="PTHR15081">
    <property type="entry name" value="NUCLEAR AUTOANTIGENIC SPERM PROTEIN NASP -RELATED"/>
    <property type="match status" value="1"/>
</dbReference>
<evidence type="ECO:0000256" key="3">
    <source>
        <dbReference type="ARBA" id="ARBA00022737"/>
    </source>
</evidence>
<dbReference type="InterPro" id="IPR051730">
    <property type="entry name" value="NASP-like"/>
</dbReference>
<evidence type="ECO:0000313" key="8">
    <source>
        <dbReference type="EMBL" id="EKD13777.1"/>
    </source>
</evidence>